<organism evidence="2 3">
    <name type="scientific">Eimeria praecox</name>
    <dbReference type="NCBI Taxonomy" id="51316"/>
    <lineage>
        <taxon>Eukaryota</taxon>
        <taxon>Sar</taxon>
        <taxon>Alveolata</taxon>
        <taxon>Apicomplexa</taxon>
        <taxon>Conoidasida</taxon>
        <taxon>Coccidia</taxon>
        <taxon>Eucoccidiorida</taxon>
        <taxon>Eimeriorina</taxon>
        <taxon>Eimeriidae</taxon>
        <taxon>Eimeria</taxon>
    </lineage>
</organism>
<reference evidence="2" key="1">
    <citation type="submission" date="2013-10" db="EMBL/GenBank/DDBJ databases">
        <title>Genomic analysis of the causative agents of coccidiosis in chickens.</title>
        <authorList>
            <person name="Reid A.J."/>
            <person name="Blake D."/>
            <person name="Billington K."/>
            <person name="Browne H."/>
            <person name="Dunn M."/>
            <person name="Hung S."/>
            <person name="Kawahara F."/>
            <person name="Miranda-Saavedra D."/>
            <person name="Mourier T."/>
            <person name="Nagra H."/>
            <person name="Otto T.D."/>
            <person name="Rawlings N."/>
            <person name="Sanchez A."/>
            <person name="Sanders M."/>
            <person name="Subramaniam C."/>
            <person name="Tay Y."/>
            <person name="Dear P."/>
            <person name="Doerig C."/>
            <person name="Gruber A."/>
            <person name="Parkinson J."/>
            <person name="Shirley M."/>
            <person name="Wan K.L."/>
            <person name="Berriman M."/>
            <person name="Tomley F."/>
            <person name="Pain A."/>
        </authorList>
    </citation>
    <scope>NUCLEOTIDE SEQUENCE [LARGE SCALE GENOMIC DNA]</scope>
    <source>
        <strain evidence="2">Houghton</strain>
    </source>
</reference>
<evidence type="ECO:0000313" key="3">
    <source>
        <dbReference type="Proteomes" id="UP000018201"/>
    </source>
</evidence>
<feature type="region of interest" description="Disordered" evidence="1">
    <location>
        <begin position="18"/>
        <end position="74"/>
    </location>
</feature>
<evidence type="ECO:0000313" key="2">
    <source>
        <dbReference type="EMBL" id="CDI85822.1"/>
    </source>
</evidence>
<evidence type="ECO:0000256" key="1">
    <source>
        <dbReference type="SAM" id="MobiDB-lite"/>
    </source>
</evidence>
<sequence>MLADSDDEQDKAEQYQLLRADSEEEEGACKPIEITSGNKPSLWSRLWGSKGSDSQQKKAAEEDEAQEGKSSTTGIPTTRVVQSYSLQHGHALNFYAYPRLGAAYLQLERLLKFVESIAQSLCFLHESPYRGVLSADFRLKNDRVIQVVISIEELFVLDVARLLEGLFVKVLAEAEEAGKEPGDFETTKYSAEISKPANSASRGSILFEVFAKKTADLGFKESDWLD</sequence>
<accession>U6H1R8</accession>
<dbReference type="Proteomes" id="UP000018201">
    <property type="component" value="Unassembled WGS sequence"/>
</dbReference>
<dbReference type="AlphaFoldDB" id="U6H1R8"/>
<keyword evidence="3" id="KW-1185">Reference proteome</keyword>
<protein>
    <submittedName>
        <fullName evidence="2">Uncharacterized protein</fullName>
    </submittedName>
</protein>
<dbReference type="VEuPathDB" id="ToxoDB:EPH_0065740"/>
<gene>
    <name evidence="2" type="ORF">EPH_0065740</name>
</gene>
<dbReference type="EMBL" id="HG694363">
    <property type="protein sequence ID" value="CDI85822.1"/>
    <property type="molecule type" value="Genomic_DNA"/>
</dbReference>
<name>U6H1R8_9EIME</name>
<proteinExistence type="predicted"/>
<reference evidence="2" key="2">
    <citation type="submission" date="2013-10" db="EMBL/GenBank/DDBJ databases">
        <authorList>
            <person name="Aslett M."/>
        </authorList>
    </citation>
    <scope>NUCLEOTIDE SEQUENCE [LARGE SCALE GENOMIC DNA]</scope>
    <source>
        <strain evidence="2">Houghton</strain>
    </source>
</reference>